<keyword evidence="10" id="KW-1185">Reference proteome</keyword>
<evidence type="ECO:0000313" key="9">
    <source>
        <dbReference type="EMBL" id="TDS76099.1"/>
    </source>
</evidence>
<keyword evidence="2 6" id="KW-0732">Signal</keyword>
<accession>A0A4R7FFE8</accession>
<dbReference type="Gene3D" id="3.20.20.70">
    <property type="entry name" value="Aldolase class I"/>
    <property type="match status" value="1"/>
</dbReference>
<reference evidence="9 10" key="1">
    <citation type="submission" date="2019-03" db="EMBL/GenBank/DDBJ databases">
        <title>Genomic Encyclopedia of Archaeal and Bacterial Type Strains, Phase II (KMG-II): from individual species to whole genera.</title>
        <authorList>
            <person name="Goeker M."/>
        </authorList>
    </citation>
    <scope>NUCLEOTIDE SEQUENCE [LARGE SCALE GENOMIC DNA]</scope>
    <source>
        <strain evidence="9 10">DSM 24782</strain>
    </source>
</reference>
<evidence type="ECO:0000256" key="1">
    <source>
        <dbReference type="ARBA" id="ARBA00009743"/>
    </source>
</evidence>
<dbReference type="Proteomes" id="UP000295344">
    <property type="component" value="Unassembled WGS sequence"/>
</dbReference>
<feature type="signal peptide" evidence="6">
    <location>
        <begin position="1"/>
        <end position="35"/>
    </location>
</feature>
<dbReference type="OrthoDB" id="9807519at2"/>
<dbReference type="GO" id="GO:0005975">
    <property type="term" value="P:carbohydrate metabolic process"/>
    <property type="evidence" value="ECO:0007669"/>
    <property type="project" value="InterPro"/>
</dbReference>
<feature type="domain" description="PLL-like beta propeller" evidence="8">
    <location>
        <begin position="442"/>
        <end position="674"/>
    </location>
</feature>
<dbReference type="Pfam" id="PF26607">
    <property type="entry name" value="DUF8189"/>
    <property type="match status" value="1"/>
</dbReference>
<keyword evidence="4 5" id="KW-0326">Glycosidase</keyword>
<dbReference type="InterPro" id="IPR058502">
    <property type="entry name" value="PLL-like_beta-prop"/>
</dbReference>
<evidence type="ECO:0000256" key="2">
    <source>
        <dbReference type="ARBA" id="ARBA00022729"/>
    </source>
</evidence>
<dbReference type="SUPFAM" id="SSF51011">
    <property type="entry name" value="Glycosyl hydrolase domain"/>
    <property type="match status" value="1"/>
</dbReference>
<dbReference type="Pfam" id="PF17801">
    <property type="entry name" value="Melibiase_C"/>
    <property type="match status" value="1"/>
</dbReference>
<dbReference type="InterPro" id="IPR013780">
    <property type="entry name" value="Glyco_hydro_b"/>
</dbReference>
<dbReference type="Gene3D" id="2.60.40.1180">
    <property type="entry name" value="Golgi alpha-mannosidase II"/>
    <property type="match status" value="1"/>
</dbReference>
<keyword evidence="5" id="KW-1015">Disulfide bond</keyword>
<feature type="domain" description="Alpha galactosidase C-terminal" evidence="7">
    <location>
        <begin position="363"/>
        <end position="433"/>
    </location>
</feature>
<comment type="caution">
    <text evidence="9">The sequence shown here is derived from an EMBL/GenBank/DDBJ whole genome shotgun (WGS) entry which is preliminary data.</text>
</comment>
<dbReference type="AlphaFoldDB" id="A0A4R7FFE8"/>
<dbReference type="SUPFAM" id="SSF51445">
    <property type="entry name" value="(Trans)glycosidases"/>
    <property type="match status" value="1"/>
</dbReference>
<dbReference type="SUPFAM" id="SSF89372">
    <property type="entry name" value="Fucose-specific lectin"/>
    <property type="match status" value="1"/>
</dbReference>
<dbReference type="GO" id="GO:0004557">
    <property type="term" value="F:alpha-galactosidase activity"/>
    <property type="evidence" value="ECO:0007669"/>
    <property type="project" value="UniProtKB-EC"/>
</dbReference>
<evidence type="ECO:0000313" key="10">
    <source>
        <dbReference type="Proteomes" id="UP000295344"/>
    </source>
</evidence>
<comment type="catalytic activity">
    <reaction evidence="5">
        <text>Hydrolysis of terminal, non-reducing alpha-D-galactose residues in alpha-D-galactosides, including galactose oligosaccharides, galactomannans and galactolipids.</text>
        <dbReference type="EC" id="3.2.1.22"/>
    </reaction>
</comment>
<dbReference type="InterPro" id="IPR041233">
    <property type="entry name" value="Melibiase_C"/>
</dbReference>
<gene>
    <name evidence="9" type="ORF">CLV52_3215</name>
</gene>
<dbReference type="Gene3D" id="2.120.10.70">
    <property type="entry name" value="Fucose-specific lectin"/>
    <property type="match status" value="1"/>
</dbReference>
<feature type="chain" id="PRO_5038559182" description="Alpha-galactosidase" evidence="6">
    <location>
        <begin position="36"/>
        <end position="713"/>
    </location>
</feature>
<name>A0A4R7FFE8_9MICO</name>
<dbReference type="PRINTS" id="PR00740">
    <property type="entry name" value="GLHYDRLASE27"/>
</dbReference>
<sequence>MRASVLRLNRLTKVLVAISAATATMMIATALPAWAGDDQGAPSYYNSGLARTPTMGWNSYYGLGGGSGFNESSVKSVADYLVSSGLAAAGYNYVWLDGGWQSSTPRNSTTGELQPDASRFPDGIAALASYVHARGLKLGIYTDAGSYDPNYCGLGSGGHYGTDADQFAAWGIDAVKVDFLCGIAQNLDPKTVYTQFSAAIAASGRAMLLNLCDPVTAAWGSQYKSTQLAGNAYSYGPTIADSWRTDTDIALGTPSTGEWSNVLRNLDDNEAHPEANGPGHFNDPDNLVPMRPLNGGFELSQTESTSQVVLWAEMASPLVIGSDPRTLPTSMVNVLTNPAIVSVDQDPLAEQGVAVANPAAGTVYSKVLSGSGQRAVVLLNRTSAAASMTVSFADAGLTGNVTLTDLLAQTSLGTTTGSYTTTVPAHGTAFLKLTGTDSVPGASLGGTASASPAIVRTDDFHATGFVRGADGALWTNVRTGSSWGTTWTSLGGPVSGQILGQPAAYGSSGGRIDLFVRGSDNAVYQRTYDGASWGSWTSLGGTITDAPTVAFGGPTSWSLFARGADGSVWTRSNSSSWSSIGAPNGVPIYGRPSAVSDSNGTYVAVRTPDDAVWWRTRSTAGTWGSWTDVGGTVSGSPTLLATGGGVYLFARAGDYTLWQNTWHTSSSTWDGWTKRSEFGSDNFVGAVGADNGLSGSAWIVVTGVDGHVHQIVL</sequence>
<evidence type="ECO:0000259" key="8">
    <source>
        <dbReference type="Pfam" id="PF26607"/>
    </source>
</evidence>
<dbReference type="Pfam" id="PF16499">
    <property type="entry name" value="Melibiase_2"/>
    <property type="match status" value="1"/>
</dbReference>
<evidence type="ECO:0000256" key="6">
    <source>
        <dbReference type="SAM" id="SignalP"/>
    </source>
</evidence>
<dbReference type="InterPro" id="IPR013785">
    <property type="entry name" value="Aldolase_TIM"/>
</dbReference>
<dbReference type="EMBL" id="SOAM01000003">
    <property type="protein sequence ID" value="TDS76099.1"/>
    <property type="molecule type" value="Genomic_DNA"/>
</dbReference>
<dbReference type="InterPro" id="IPR017853">
    <property type="entry name" value="GH"/>
</dbReference>
<keyword evidence="3 5" id="KW-0378">Hydrolase</keyword>
<dbReference type="CDD" id="cd14792">
    <property type="entry name" value="GH27"/>
    <property type="match status" value="1"/>
</dbReference>
<evidence type="ECO:0000256" key="3">
    <source>
        <dbReference type="ARBA" id="ARBA00022801"/>
    </source>
</evidence>
<dbReference type="InterPro" id="IPR002241">
    <property type="entry name" value="Glyco_hydro_27"/>
</dbReference>
<evidence type="ECO:0000256" key="4">
    <source>
        <dbReference type="ARBA" id="ARBA00023295"/>
    </source>
</evidence>
<proteinExistence type="inferred from homology"/>
<comment type="similarity">
    <text evidence="1 5">Belongs to the glycosyl hydrolase 27 family.</text>
</comment>
<evidence type="ECO:0000256" key="5">
    <source>
        <dbReference type="RuleBase" id="RU361168"/>
    </source>
</evidence>
<dbReference type="EC" id="3.2.1.22" evidence="5"/>
<dbReference type="PANTHER" id="PTHR11452">
    <property type="entry name" value="ALPHA-GALACTOSIDASE/ALPHA-N-ACETYLGALACTOSAMINIDASE"/>
    <property type="match status" value="1"/>
</dbReference>
<dbReference type="RefSeq" id="WP_133767306.1">
    <property type="nucleotide sequence ID" value="NZ_BAAARP010000001.1"/>
</dbReference>
<protein>
    <recommendedName>
        <fullName evidence="5">Alpha-galactosidase</fullName>
        <ecNumber evidence="5">3.2.1.22</ecNumber>
    </recommendedName>
    <alternativeName>
        <fullName evidence="5">Melibiase</fullName>
    </alternativeName>
</protein>
<organism evidence="9 10">
    <name type="scientific">Amnibacterium kyonggiense</name>
    <dbReference type="NCBI Taxonomy" id="595671"/>
    <lineage>
        <taxon>Bacteria</taxon>
        <taxon>Bacillati</taxon>
        <taxon>Actinomycetota</taxon>
        <taxon>Actinomycetes</taxon>
        <taxon>Micrococcales</taxon>
        <taxon>Microbacteriaceae</taxon>
        <taxon>Amnibacterium</taxon>
    </lineage>
</organism>
<dbReference type="PANTHER" id="PTHR11452:SF75">
    <property type="entry name" value="ALPHA-GALACTOSIDASE MEL1"/>
    <property type="match status" value="1"/>
</dbReference>
<evidence type="ECO:0000259" key="7">
    <source>
        <dbReference type="Pfam" id="PF17801"/>
    </source>
</evidence>